<feature type="transmembrane region" description="Helical" evidence="1">
    <location>
        <begin position="65"/>
        <end position="83"/>
    </location>
</feature>
<dbReference type="Proteomes" id="UP001267290">
    <property type="component" value="Unassembled WGS sequence"/>
</dbReference>
<proteinExistence type="predicted"/>
<organism evidence="2 3">
    <name type="scientific">Paenibacillus qinlingensis</name>
    <dbReference type="NCBI Taxonomy" id="1837343"/>
    <lineage>
        <taxon>Bacteria</taxon>
        <taxon>Bacillati</taxon>
        <taxon>Bacillota</taxon>
        <taxon>Bacilli</taxon>
        <taxon>Bacillales</taxon>
        <taxon>Paenibacillaceae</taxon>
        <taxon>Paenibacillus</taxon>
    </lineage>
</organism>
<sequence length="101" mass="11523">MKKSVIIFFLAMIPSIVSMVLLVEFFPKTGLGRILSIPETLLLNSVIFILILSFTRKLNSRAFKCLIWIVAILLSVFLAAVLHPQEYLPSVLKQLWKLMFS</sequence>
<keyword evidence="1" id="KW-0472">Membrane</keyword>
<evidence type="ECO:0000313" key="3">
    <source>
        <dbReference type="Proteomes" id="UP001267290"/>
    </source>
</evidence>
<evidence type="ECO:0000256" key="1">
    <source>
        <dbReference type="SAM" id="Phobius"/>
    </source>
</evidence>
<keyword evidence="3" id="KW-1185">Reference proteome</keyword>
<keyword evidence="1" id="KW-1133">Transmembrane helix</keyword>
<keyword evidence="1" id="KW-0812">Transmembrane</keyword>
<protein>
    <submittedName>
        <fullName evidence="2">Membrane protein</fullName>
    </submittedName>
</protein>
<dbReference type="EMBL" id="JAVDSB010000004">
    <property type="protein sequence ID" value="MDR6551797.1"/>
    <property type="molecule type" value="Genomic_DNA"/>
</dbReference>
<gene>
    <name evidence="2" type="ORF">J2736_002986</name>
</gene>
<dbReference type="RefSeq" id="WP_310499356.1">
    <property type="nucleotide sequence ID" value="NZ_JAVDSB010000004.1"/>
</dbReference>
<feature type="transmembrane region" description="Helical" evidence="1">
    <location>
        <begin position="32"/>
        <end position="53"/>
    </location>
</feature>
<feature type="transmembrane region" description="Helical" evidence="1">
    <location>
        <begin position="7"/>
        <end position="26"/>
    </location>
</feature>
<comment type="caution">
    <text evidence="2">The sequence shown here is derived from an EMBL/GenBank/DDBJ whole genome shotgun (WGS) entry which is preliminary data.</text>
</comment>
<evidence type="ECO:0000313" key="2">
    <source>
        <dbReference type="EMBL" id="MDR6551797.1"/>
    </source>
</evidence>
<reference evidence="2 3" key="1">
    <citation type="submission" date="2023-07" db="EMBL/GenBank/DDBJ databases">
        <title>Sorghum-associated microbial communities from plants grown in Nebraska, USA.</title>
        <authorList>
            <person name="Schachtman D."/>
        </authorList>
    </citation>
    <scope>NUCLEOTIDE SEQUENCE [LARGE SCALE GENOMIC DNA]</scope>
    <source>
        <strain evidence="2 3">CC258</strain>
    </source>
</reference>
<name>A0ABU1NY89_9BACL</name>
<accession>A0ABU1NY89</accession>